<protein>
    <submittedName>
        <fullName evidence="1">Response regulator transcription factor</fullName>
    </submittedName>
</protein>
<reference evidence="1" key="1">
    <citation type="submission" date="2024-12" db="EMBL/GenBank/DDBJ databases">
        <authorList>
            <person name="Wu N."/>
        </authorList>
    </citation>
    <scope>NUCLEOTIDE SEQUENCE</scope>
    <source>
        <strain evidence="1">P15</strain>
    </source>
</reference>
<proteinExistence type="predicted"/>
<evidence type="ECO:0000313" key="1">
    <source>
        <dbReference type="EMBL" id="MFM9331198.1"/>
    </source>
</evidence>
<gene>
    <name evidence="1" type="ORF">ACI1P1_23160</name>
</gene>
<evidence type="ECO:0000313" key="2">
    <source>
        <dbReference type="Proteomes" id="UP001631969"/>
    </source>
</evidence>
<organism evidence="1 2">
    <name type="scientific">Paenibacillus mesotrionivorans</name>
    <dbReference type="NCBI Taxonomy" id="3160968"/>
    <lineage>
        <taxon>Bacteria</taxon>
        <taxon>Bacillati</taxon>
        <taxon>Bacillota</taxon>
        <taxon>Bacilli</taxon>
        <taxon>Bacillales</taxon>
        <taxon>Paenibacillaceae</taxon>
        <taxon>Paenibacillus</taxon>
    </lineage>
</organism>
<dbReference type="EMBL" id="JBJURJ010000017">
    <property type="protein sequence ID" value="MFM9331198.1"/>
    <property type="molecule type" value="Genomic_DNA"/>
</dbReference>
<accession>A0ACC7P2C6</accession>
<sequence>MNRRILIVEDEQRIARILELELINEGYYVELAADGVEGLARAVQEDWSCILLDLQLPGQSGFQVLERIRAQDSRTPVLILTAREAVEDKVRGLDLGANDYVTKPFDFMELSARIRSQIRARLREETPSPEDLLKVDALTADVKTRQVQREGKLIDLTPREFDLLAYLLKHKGQPVGRETLLSEVWGFDFAGQTNLVDVYIRYLRQKVDQGFKKKLIATVRGIGYSIQEP</sequence>
<keyword evidence="2" id="KW-1185">Reference proteome</keyword>
<dbReference type="Proteomes" id="UP001631969">
    <property type="component" value="Unassembled WGS sequence"/>
</dbReference>
<comment type="caution">
    <text evidence="1">The sequence shown here is derived from an EMBL/GenBank/DDBJ whole genome shotgun (WGS) entry which is preliminary data.</text>
</comment>
<name>A0ACC7P2C6_9BACL</name>